<accession>A0ABU7DZU5</accession>
<proteinExistence type="predicted"/>
<protein>
    <submittedName>
        <fullName evidence="2">Uncharacterized protein</fullName>
    </submittedName>
</protein>
<name>A0ABU7DZU5_9TELE</name>
<comment type="caution">
    <text evidence="2">The sequence shown here is derived from an EMBL/GenBank/DDBJ whole genome shotgun (WGS) entry which is preliminary data.</text>
</comment>
<evidence type="ECO:0000256" key="1">
    <source>
        <dbReference type="SAM" id="MobiDB-lite"/>
    </source>
</evidence>
<reference evidence="2 3" key="1">
    <citation type="submission" date="2021-06" db="EMBL/GenBank/DDBJ databases">
        <authorList>
            <person name="Palmer J.M."/>
        </authorList>
    </citation>
    <scope>NUCLEOTIDE SEQUENCE [LARGE SCALE GENOMIC DNA]</scope>
    <source>
        <strain evidence="2 3">CL_MEX2019</strain>
        <tissue evidence="2">Muscle</tissue>
    </source>
</reference>
<dbReference type="Proteomes" id="UP001352852">
    <property type="component" value="Unassembled WGS sequence"/>
</dbReference>
<evidence type="ECO:0000313" key="3">
    <source>
        <dbReference type="Proteomes" id="UP001352852"/>
    </source>
</evidence>
<dbReference type="EMBL" id="JAHUTJ010041233">
    <property type="protein sequence ID" value="MED6279869.1"/>
    <property type="molecule type" value="Genomic_DNA"/>
</dbReference>
<feature type="region of interest" description="Disordered" evidence="1">
    <location>
        <begin position="39"/>
        <end position="76"/>
    </location>
</feature>
<gene>
    <name evidence="2" type="ORF">CHARACLAT_005108</name>
</gene>
<keyword evidence="3" id="KW-1185">Reference proteome</keyword>
<sequence length="123" mass="13995">MRILMINEDVNTCRSLTEFKARFMSTALRKKPSFFRLGPTEKLRPSPRHVIQPPAARSESAAGEPQILGAHTPANTSRPFTDQFLFNSTLLLPPVFLCCRRLYLCHVAKMTLDFPVKDFAFLI</sequence>
<organism evidence="2 3">
    <name type="scientific">Characodon lateralis</name>
    <dbReference type="NCBI Taxonomy" id="208331"/>
    <lineage>
        <taxon>Eukaryota</taxon>
        <taxon>Metazoa</taxon>
        <taxon>Chordata</taxon>
        <taxon>Craniata</taxon>
        <taxon>Vertebrata</taxon>
        <taxon>Euteleostomi</taxon>
        <taxon>Actinopterygii</taxon>
        <taxon>Neopterygii</taxon>
        <taxon>Teleostei</taxon>
        <taxon>Neoteleostei</taxon>
        <taxon>Acanthomorphata</taxon>
        <taxon>Ovalentaria</taxon>
        <taxon>Atherinomorphae</taxon>
        <taxon>Cyprinodontiformes</taxon>
        <taxon>Goodeidae</taxon>
        <taxon>Characodon</taxon>
    </lineage>
</organism>
<evidence type="ECO:0000313" key="2">
    <source>
        <dbReference type="EMBL" id="MED6279869.1"/>
    </source>
</evidence>
<feature type="non-terminal residue" evidence="2">
    <location>
        <position position="123"/>
    </location>
</feature>